<evidence type="ECO:0000313" key="3">
    <source>
        <dbReference type="Proteomes" id="UP000606786"/>
    </source>
</evidence>
<accession>A0A811V0K1</accession>
<name>A0A811V0K1_CERCA</name>
<sequence length="224" mass="26255">MKADKEFILTIQLYPELYKAYKRRFEDDEENRLTNLWTQFAKENNLKSGLAAEMKWRQLVSKYISFLLYGLPFSYEREMQFMQMNLLGQERLSDDAQSDSEIDVEELKNILNSYDDISAENEIQSIAAKDNNVESKNDNAKRKMQNSDELHKDQKCELLIAEESSEVQANLGSLKSYHNDGETKNRNNKRKRHSNDELNKAKSKKKSELVNDEESNKIQITQCH</sequence>
<comment type="caution">
    <text evidence="2">The sequence shown here is derived from an EMBL/GenBank/DDBJ whole genome shotgun (WGS) entry which is preliminary data.</text>
</comment>
<protein>
    <submittedName>
        <fullName evidence="2">(Mediterranean fruit fly) hypothetical protein</fullName>
    </submittedName>
</protein>
<dbReference type="OrthoDB" id="6081971at2759"/>
<feature type="region of interest" description="Disordered" evidence="1">
    <location>
        <begin position="171"/>
        <end position="224"/>
    </location>
</feature>
<evidence type="ECO:0000313" key="2">
    <source>
        <dbReference type="EMBL" id="CAD7003855.1"/>
    </source>
</evidence>
<dbReference type="EMBL" id="CAJHJT010000034">
    <property type="protein sequence ID" value="CAD7003855.1"/>
    <property type="molecule type" value="Genomic_DNA"/>
</dbReference>
<gene>
    <name evidence="2" type="ORF">CCAP1982_LOCUS12285</name>
</gene>
<dbReference type="AlphaFoldDB" id="A0A811V0K1"/>
<feature type="region of interest" description="Disordered" evidence="1">
    <location>
        <begin position="128"/>
        <end position="150"/>
    </location>
</feature>
<feature type="compositionally biased region" description="Basic and acidic residues" evidence="1">
    <location>
        <begin position="131"/>
        <end position="150"/>
    </location>
</feature>
<proteinExistence type="predicted"/>
<dbReference type="Proteomes" id="UP000606786">
    <property type="component" value="Unassembled WGS sequence"/>
</dbReference>
<organism evidence="2 3">
    <name type="scientific">Ceratitis capitata</name>
    <name type="common">Mediterranean fruit fly</name>
    <name type="synonym">Tephritis capitata</name>
    <dbReference type="NCBI Taxonomy" id="7213"/>
    <lineage>
        <taxon>Eukaryota</taxon>
        <taxon>Metazoa</taxon>
        <taxon>Ecdysozoa</taxon>
        <taxon>Arthropoda</taxon>
        <taxon>Hexapoda</taxon>
        <taxon>Insecta</taxon>
        <taxon>Pterygota</taxon>
        <taxon>Neoptera</taxon>
        <taxon>Endopterygota</taxon>
        <taxon>Diptera</taxon>
        <taxon>Brachycera</taxon>
        <taxon>Muscomorpha</taxon>
        <taxon>Tephritoidea</taxon>
        <taxon>Tephritidae</taxon>
        <taxon>Ceratitis</taxon>
        <taxon>Ceratitis</taxon>
    </lineage>
</organism>
<reference evidence="2" key="1">
    <citation type="submission" date="2020-11" db="EMBL/GenBank/DDBJ databases">
        <authorList>
            <person name="Whitehead M."/>
        </authorList>
    </citation>
    <scope>NUCLEOTIDE SEQUENCE</scope>
    <source>
        <strain evidence="2">EGII</strain>
    </source>
</reference>
<evidence type="ECO:0000256" key="1">
    <source>
        <dbReference type="SAM" id="MobiDB-lite"/>
    </source>
</evidence>
<keyword evidence="3" id="KW-1185">Reference proteome</keyword>